<name>A0ABW3XP83_9ACTN</name>
<dbReference type="Proteomes" id="UP001597058">
    <property type="component" value="Unassembled WGS sequence"/>
</dbReference>
<protein>
    <submittedName>
        <fullName evidence="1">Uncharacterized protein</fullName>
    </submittedName>
</protein>
<dbReference type="EMBL" id="JBHTMM010000064">
    <property type="protein sequence ID" value="MFD1310944.1"/>
    <property type="molecule type" value="Genomic_DNA"/>
</dbReference>
<organism evidence="1 2">
    <name type="scientific">Streptomyces kaempferi</name>
    <dbReference type="NCBI Taxonomy" id="333725"/>
    <lineage>
        <taxon>Bacteria</taxon>
        <taxon>Bacillati</taxon>
        <taxon>Actinomycetota</taxon>
        <taxon>Actinomycetes</taxon>
        <taxon>Kitasatosporales</taxon>
        <taxon>Streptomycetaceae</taxon>
        <taxon>Streptomyces</taxon>
    </lineage>
</organism>
<dbReference type="RefSeq" id="WP_381236318.1">
    <property type="nucleotide sequence ID" value="NZ_JBHSKH010000027.1"/>
</dbReference>
<proteinExistence type="predicted"/>
<evidence type="ECO:0000313" key="2">
    <source>
        <dbReference type="Proteomes" id="UP001597058"/>
    </source>
</evidence>
<gene>
    <name evidence="1" type="ORF">ACFQ5X_34580</name>
</gene>
<reference evidence="2" key="1">
    <citation type="journal article" date="2019" name="Int. J. Syst. Evol. Microbiol.">
        <title>The Global Catalogue of Microorganisms (GCM) 10K type strain sequencing project: providing services to taxonomists for standard genome sequencing and annotation.</title>
        <authorList>
            <consortium name="The Broad Institute Genomics Platform"/>
            <consortium name="The Broad Institute Genome Sequencing Center for Infectious Disease"/>
            <person name="Wu L."/>
            <person name="Ma J."/>
        </authorList>
    </citation>
    <scope>NUCLEOTIDE SEQUENCE [LARGE SCALE GENOMIC DNA]</scope>
    <source>
        <strain evidence="2">CGMCC 4.7020</strain>
    </source>
</reference>
<accession>A0ABW3XP83</accession>
<evidence type="ECO:0000313" key="1">
    <source>
        <dbReference type="EMBL" id="MFD1310944.1"/>
    </source>
</evidence>
<sequence>MATELSRDQLPGNELAVHVNLTANADTNVAPEDFRFNAPAPDGPPSAPRRHRWCSAALSASLEP</sequence>
<comment type="caution">
    <text evidence="1">The sequence shown here is derived from an EMBL/GenBank/DDBJ whole genome shotgun (WGS) entry which is preliminary data.</text>
</comment>
<keyword evidence="2" id="KW-1185">Reference proteome</keyword>